<name>A0A067QJG4_ZOONE</name>
<evidence type="ECO:0000313" key="2">
    <source>
        <dbReference type="Proteomes" id="UP000027135"/>
    </source>
</evidence>
<dbReference type="PANTHER" id="PTHR37970">
    <property type="entry name" value="PROTEIN CBG08587"/>
    <property type="match status" value="1"/>
</dbReference>
<reference evidence="1 2" key="1">
    <citation type="journal article" date="2014" name="Nat. Commun.">
        <title>Molecular traces of alternative social organization in a termite genome.</title>
        <authorList>
            <person name="Terrapon N."/>
            <person name="Li C."/>
            <person name="Robertson H.M."/>
            <person name="Ji L."/>
            <person name="Meng X."/>
            <person name="Booth W."/>
            <person name="Chen Z."/>
            <person name="Childers C.P."/>
            <person name="Glastad K.M."/>
            <person name="Gokhale K."/>
            <person name="Gowin J."/>
            <person name="Gronenberg W."/>
            <person name="Hermansen R.A."/>
            <person name="Hu H."/>
            <person name="Hunt B.G."/>
            <person name="Huylmans A.K."/>
            <person name="Khalil S.M."/>
            <person name="Mitchell R.D."/>
            <person name="Munoz-Torres M.C."/>
            <person name="Mustard J.A."/>
            <person name="Pan H."/>
            <person name="Reese J.T."/>
            <person name="Scharf M.E."/>
            <person name="Sun F."/>
            <person name="Vogel H."/>
            <person name="Xiao J."/>
            <person name="Yang W."/>
            <person name="Yang Z."/>
            <person name="Yang Z."/>
            <person name="Zhou J."/>
            <person name="Zhu J."/>
            <person name="Brent C.S."/>
            <person name="Elsik C.G."/>
            <person name="Goodisman M.A."/>
            <person name="Liberles D.A."/>
            <person name="Roe R.M."/>
            <person name="Vargo E.L."/>
            <person name="Vilcinskas A."/>
            <person name="Wang J."/>
            <person name="Bornberg-Bauer E."/>
            <person name="Korb J."/>
            <person name="Zhang G."/>
            <person name="Liebig J."/>
        </authorList>
    </citation>
    <scope>NUCLEOTIDE SEQUENCE [LARGE SCALE GENOMIC DNA]</scope>
    <source>
        <tissue evidence="1">Whole organism</tissue>
    </source>
</reference>
<dbReference type="AlphaFoldDB" id="A0A067QJG4"/>
<dbReference type="eggNOG" id="ENOG502QPYB">
    <property type="taxonomic scope" value="Eukaryota"/>
</dbReference>
<evidence type="ECO:0000313" key="1">
    <source>
        <dbReference type="EMBL" id="KDR07726.1"/>
    </source>
</evidence>
<dbReference type="InParanoid" id="A0A067QJG4"/>
<dbReference type="Proteomes" id="UP000027135">
    <property type="component" value="Unassembled WGS sequence"/>
</dbReference>
<gene>
    <name evidence="1" type="ORF">L798_02642</name>
</gene>
<sequence>MADQCLQSNIPSRGCFALCPITEFSDVVPAHYLPGQPKDKTDLVQACVVVLTRMQADTIQTYGATLRGRIPEEEQWRDGSFVLLQLVNGLKTLQAQGIEEAPLSLSSFVLCREERDLQPRLCVLQVPGTGDSEDGSLCQCALAALRELLPTAAVTPLISDLLHCERAVSLSQVKSVLEFSLWGPADVALGASSCDRELVLQRWLDLERATVLHGLVHTRVELTVFEECHLLFLVRTSAKIMCEASVLLDSNSASGPETTSF</sequence>
<dbReference type="OMA" id="IMCEASV"/>
<dbReference type="EMBL" id="KK853419">
    <property type="protein sequence ID" value="KDR07726.1"/>
    <property type="molecule type" value="Genomic_DNA"/>
</dbReference>
<organism evidence="1 2">
    <name type="scientific">Zootermopsis nevadensis</name>
    <name type="common">Dampwood termite</name>
    <dbReference type="NCBI Taxonomy" id="136037"/>
    <lineage>
        <taxon>Eukaryota</taxon>
        <taxon>Metazoa</taxon>
        <taxon>Ecdysozoa</taxon>
        <taxon>Arthropoda</taxon>
        <taxon>Hexapoda</taxon>
        <taxon>Insecta</taxon>
        <taxon>Pterygota</taxon>
        <taxon>Neoptera</taxon>
        <taxon>Polyneoptera</taxon>
        <taxon>Dictyoptera</taxon>
        <taxon>Blattodea</taxon>
        <taxon>Blattoidea</taxon>
        <taxon>Termitoidae</taxon>
        <taxon>Termopsidae</taxon>
        <taxon>Zootermopsis</taxon>
    </lineage>
</organism>
<accession>A0A067QJG4</accession>
<keyword evidence="2" id="KW-1185">Reference proteome</keyword>
<protein>
    <submittedName>
        <fullName evidence="1">Uncharacterized protein</fullName>
    </submittedName>
</protein>
<proteinExistence type="predicted"/>
<dbReference type="PANTHER" id="PTHR37970:SF1">
    <property type="entry name" value="SERINE-RICH ADHESIN FOR PLATELETS"/>
    <property type="match status" value="1"/>
</dbReference>